<proteinExistence type="predicted"/>
<reference evidence="1" key="1">
    <citation type="submission" date="2023-06" db="EMBL/GenBank/DDBJ databases">
        <title>Conoideocrella luteorostrata (Hypocreales: Clavicipitaceae), a potential biocontrol fungus for elongate hemlock scale in United States Christmas tree production areas.</title>
        <authorList>
            <person name="Barrett H."/>
            <person name="Lovett B."/>
            <person name="Macias A.M."/>
            <person name="Stajich J.E."/>
            <person name="Kasson M.T."/>
        </authorList>
    </citation>
    <scope>NUCLEOTIDE SEQUENCE</scope>
    <source>
        <strain evidence="1">ARSEF 14590</strain>
    </source>
</reference>
<evidence type="ECO:0000313" key="2">
    <source>
        <dbReference type="Proteomes" id="UP001251528"/>
    </source>
</evidence>
<evidence type="ECO:0000313" key="1">
    <source>
        <dbReference type="EMBL" id="KAK2601683.1"/>
    </source>
</evidence>
<dbReference type="Proteomes" id="UP001251528">
    <property type="component" value="Unassembled WGS sequence"/>
</dbReference>
<protein>
    <submittedName>
        <fullName evidence="1">Uncharacterized protein</fullName>
    </submittedName>
</protein>
<organism evidence="1 2">
    <name type="scientific">Conoideocrella luteorostrata</name>
    <dbReference type="NCBI Taxonomy" id="1105319"/>
    <lineage>
        <taxon>Eukaryota</taxon>
        <taxon>Fungi</taxon>
        <taxon>Dikarya</taxon>
        <taxon>Ascomycota</taxon>
        <taxon>Pezizomycotina</taxon>
        <taxon>Sordariomycetes</taxon>
        <taxon>Hypocreomycetidae</taxon>
        <taxon>Hypocreales</taxon>
        <taxon>Clavicipitaceae</taxon>
        <taxon>Conoideocrella</taxon>
    </lineage>
</organism>
<sequence>MPNSYTIIINNKTGSPQNYNLFSEKPEITGVVKSNIWTNIYQTADSTPDGAQASFEMWKSYYAIVGTWKGGQQAGAKVGITQTRPVTLGSESGDGSVIPGTTLNMAVIGAKTPSFSKVPADNAAWKNAYEVDTGNDFTLENATDNNFFVGLASSPDGSSSVATATFRPEPGNQYQIQPVNTYYITYGSTFAVGQLLDVAKLPKAPLAVDFTVRGATVTINHTPDGRLVFAK</sequence>
<comment type="caution">
    <text evidence="1">The sequence shown here is derived from an EMBL/GenBank/DDBJ whole genome shotgun (WGS) entry which is preliminary data.</text>
</comment>
<dbReference type="EMBL" id="JASWJB010000072">
    <property type="protein sequence ID" value="KAK2601683.1"/>
    <property type="molecule type" value="Genomic_DNA"/>
</dbReference>
<name>A0AAJ0CQQ4_9HYPO</name>
<gene>
    <name evidence="1" type="ORF">QQS21_004758</name>
</gene>
<keyword evidence="2" id="KW-1185">Reference proteome</keyword>
<accession>A0AAJ0CQQ4</accession>
<dbReference type="AlphaFoldDB" id="A0AAJ0CQQ4"/>